<dbReference type="InterPro" id="IPR050833">
    <property type="entry name" value="Poly_Biosynth_Transport"/>
</dbReference>
<protein>
    <recommendedName>
        <fullName evidence="9">Polysaccharide biosynthesis protein</fullName>
    </recommendedName>
</protein>
<reference evidence="7 8" key="1">
    <citation type="submission" date="2018-01" db="EMBL/GenBank/DDBJ databases">
        <title>Arthrobacter sp. nov., from glaciers in China.</title>
        <authorList>
            <person name="Liu Q."/>
            <person name="Xin Y.-H."/>
        </authorList>
    </citation>
    <scope>NUCLEOTIDE SEQUENCE [LARGE SCALE GENOMIC DNA]</scope>
    <source>
        <strain evidence="7 8">HLT2-12-2</strain>
    </source>
</reference>
<dbReference type="PANTHER" id="PTHR30250:SF28">
    <property type="entry name" value="POLYSACCHARIDE BIOSYNTHESIS PROTEIN"/>
    <property type="match status" value="1"/>
</dbReference>
<name>A0A2S3ZZC2_ARTGL</name>
<evidence type="ECO:0000256" key="3">
    <source>
        <dbReference type="ARBA" id="ARBA00022692"/>
    </source>
</evidence>
<dbReference type="Proteomes" id="UP000237061">
    <property type="component" value="Unassembled WGS sequence"/>
</dbReference>
<feature type="transmembrane region" description="Helical" evidence="6">
    <location>
        <begin position="423"/>
        <end position="447"/>
    </location>
</feature>
<keyword evidence="3 6" id="KW-0812">Transmembrane</keyword>
<dbReference type="AlphaFoldDB" id="A0A2S3ZZC2"/>
<gene>
    <name evidence="7" type="ORF">CVS27_05070</name>
</gene>
<evidence type="ECO:0000256" key="4">
    <source>
        <dbReference type="ARBA" id="ARBA00022989"/>
    </source>
</evidence>
<feature type="transmembrane region" description="Helical" evidence="6">
    <location>
        <begin position="120"/>
        <end position="143"/>
    </location>
</feature>
<accession>A0A2S3ZZC2</accession>
<evidence type="ECO:0000313" key="7">
    <source>
        <dbReference type="EMBL" id="POH74590.1"/>
    </source>
</evidence>
<dbReference type="Pfam" id="PF13440">
    <property type="entry name" value="Polysacc_synt_3"/>
    <property type="match status" value="1"/>
</dbReference>
<dbReference type="GO" id="GO:0005886">
    <property type="term" value="C:plasma membrane"/>
    <property type="evidence" value="ECO:0007669"/>
    <property type="project" value="UniProtKB-SubCell"/>
</dbReference>
<keyword evidence="2" id="KW-1003">Cell membrane</keyword>
<evidence type="ECO:0000313" key="8">
    <source>
        <dbReference type="Proteomes" id="UP000237061"/>
    </source>
</evidence>
<comment type="caution">
    <text evidence="7">The sequence shown here is derived from an EMBL/GenBank/DDBJ whole genome shotgun (WGS) entry which is preliminary data.</text>
</comment>
<evidence type="ECO:0000256" key="5">
    <source>
        <dbReference type="ARBA" id="ARBA00023136"/>
    </source>
</evidence>
<feature type="transmembrane region" description="Helical" evidence="6">
    <location>
        <begin position="46"/>
        <end position="67"/>
    </location>
</feature>
<feature type="transmembrane region" description="Helical" evidence="6">
    <location>
        <begin position="301"/>
        <end position="320"/>
    </location>
</feature>
<keyword evidence="5 6" id="KW-0472">Membrane</keyword>
<feature type="transmembrane region" description="Helical" evidence="6">
    <location>
        <begin position="332"/>
        <end position="350"/>
    </location>
</feature>
<sequence>MGPGQCIIAGLRTTGSHRSVARCCGVDVHVSGIDGGRVARWRRSEFLRHILTLLSGTAAAQLLMLALTPVLSRLYSPEAYGLFSLYSSLVATVTVVAALRYDMAIMLPKHDADAKVLKRGVTRLIVAVSIGATLVCGIASPLIADSMGKPELAPWLWLVGLSIFTLAEISALTYWLNRRSDYKAIGINRVLQSGGTALAQLAFALGKFGGVGGLIGGTLVGQGAALLTLRHKGRDVRSGLDESQESIASLFSRYRKMPLLNGPNALVDALRTNGINLIIGVVYSQSLLGQFYMAWKLLEVPLGLINGALAQVFFQRLAVMERGSMFAFAKSSVFRSAILGVVPFALIYWLSPWAFPVVLGEQWTDAGLIAQALVPWLFMSLITSPISTIFVVTETQHLMLAHALVYTAVPLSLLFFLKGDIVTNLSIVSLAMAAILVVFTAMALWVGHRFDHQADSKQTAVGG</sequence>
<dbReference type="PANTHER" id="PTHR30250">
    <property type="entry name" value="PST FAMILY PREDICTED COLANIC ACID TRANSPORTER"/>
    <property type="match status" value="1"/>
</dbReference>
<feature type="transmembrane region" description="Helical" evidence="6">
    <location>
        <begin position="370"/>
        <end position="392"/>
    </location>
</feature>
<feature type="transmembrane region" description="Helical" evidence="6">
    <location>
        <begin position="79"/>
        <end position="99"/>
    </location>
</feature>
<comment type="subcellular location">
    <subcellularLocation>
        <location evidence="1">Cell membrane</location>
        <topology evidence="1">Multi-pass membrane protein</topology>
    </subcellularLocation>
</comment>
<keyword evidence="4 6" id="KW-1133">Transmembrane helix</keyword>
<dbReference type="EMBL" id="PPXC01000003">
    <property type="protein sequence ID" value="POH74590.1"/>
    <property type="molecule type" value="Genomic_DNA"/>
</dbReference>
<evidence type="ECO:0008006" key="9">
    <source>
        <dbReference type="Google" id="ProtNLM"/>
    </source>
</evidence>
<proteinExistence type="predicted"/>
<evidence type="ECO:0000256" key="2">
    <source>
        <dbReference type="ARBA" id="ARBA00022475"/>
    </source>
</evidence>
<keyword evidence="8" id="KW-1185">Reference proteome</keyword>
<evidence type="ECO:0000256" key="6">
    <source>
        <dbReference type="SAM" id="Phobius"/>
    </source>
</evidence>
<evidence type="ECO:0000256" key="1">
    <source>
        <dbReference type="ARBA" id="ARBA00004651"/>
    </source>
</evidence>
<feature type="transmembrane region" description="Helical" evidence="6">
    <location>
        <begin position="399"/>
        <end position="417"/>
    </location>
</feature>
<feature type="transmembrane region" description="Helical" evidence="6">
    <location>
        <begin position="155"/>
        <end position="176"/>
    </location>
</feature>
<organism evidence="7 8">
    <name type="scientific">Arthrobacter glacialis</name>
    <dbReference type="NCBI Taxonomy" id="1664"/>
    <lineage>
        <taxon>Bacteria</taxon>
        <taxon>Bacillati</taxon>
        <taxon>Actinomycetota</taxon>
        <taxon>Actinomycetes</taxon>
        <taxon>Micrococcales</taxon>
        <taxon>Micrococcaceae</taxon>
        <taxon>Arthrobacter</taxon>
    </lineage>
</organism>